<sequence>MGGHHVVDLGRPITAHASPEVHALRRRCLRYGRTTVYAWDVGNDRFARDLGDSLVDLGFLERTAGDDNAKWEAYVPSEAARRFFIAA</sequence>
<comment type="caution">
    <text evidence="1">The sequence shown here is derived from an EMBL/GenBank/DDBJ whole genome shotgun (WGS) entry which is preliminary data.</text>
</comment>
<protein>
    <submittedName>
        <fullName evidence="1">Uncharacterized protein</fullName>
    </submittedName>
</protein>
<organism evidence="1 2">
    <name type="scientific">Rhodovastum atsumiense</name>
    <dbReference type="NCBI Taxonomy" id="504468"/>
    <lineage>
        <taxon>Bacteria</taxon>
        <taxon>Pseudomonadati</taxon>
        <taxon>Pseudomonadota</taxon>
        <taxon>Alphaproteobacteria</taxon>
        <taxon>Acetobacterales</taxon>
        <taxon>Acetobacteraceae</taxon>
        <taxon>Rhodovastum</taxon>
    </lineage>
</organism>
<dbReference type="RefSeq" id="WP_150041113.1">
    <property type="nucleotide sequence ID" value="NZ_OW485605.1"/>
</dbReference>
<dbReference type="AlphaFoldDB" id="A0A5M6IU60"/>
<gene>
    <name evidence="1" type="ORF">F1189_12545</name>
</gene>
<accession>A0A5M6IU60</accession>
<evidence type="ECO:0000313" key="1">
    <source>
        <dbReference type="EMBL" id="KAA5611856.1"/>
    </source>
</evidence>
<name>A0A5M6IU60_9PROT</name>
<evidence type="ECO:0000313" key="2">
    <source>
        <dbReference type="Proteomes" id="UP000325255"/>
    </source>
</evidence>
<reference evidence="1 2" key="1">
    <citation type="submission" date="2019-09" db="EMBL/GenBank/DDBJ databases">
        <title>Genome sequence of Rhodovastum atsumiense, a diverse member of the Acetobacteraceae family of non-sulfur purple photosynthetic bacteria.</title>
        <authorList>
            <person name="Meyer T."/>
            <person name="Kyndt J."/>
        </authorList>
    </citation>
    <scope>NUCLEOTIDE SEQUENCE [LARGE SCALE GENOMIC DNA]</scope>
    <source>
        <strain evidence="1 2">DSM 21279</strain>
    </source>
</reference>
<dbReference type="EMBL" id="VWPK01000017">
    <property type="protein sequence ID" value="KAA5611856.1"/>
    <property type="molecule type" value="Genomic_DNA"/>
</dbReference>
<proteinExistence type="predicted"/>
<keyword evidence="2" id="KW-1185">Reference proteome</keyword>
<dbReference type="Proteomes" id="UP000325255">
    <property type="component" value="Unassembled WGS sequence"/>
</dbReference>